<dbReference type="PANTHER" id="PTHR30251">
    <property type="entry name" value="PILUS ASSEMBLY CHAPERONE"/>
    <property type="match status" value="1"/>
</dbReference>
<gene>
    <name evidence="12" type="ORF">RR42_m1958</name>
</gene>
<comment type="similarity">
    <text evidence="2 8">Belongs to the periplasmic pilus chaperone family.</text>
</comment>
<evidence type="ECO:0000256" key="4">
    <source>
        <dbReference type="ARBA" id="ARBA00022729"/>
    </source>
</evidence>
<feature type="domain" description="Pili assembly chaperone N-terminal" evidence="10">
    <location>
        <begin position="22"/>
        <end position="143"/>
    </location>
</feature>
<evidence type="ECO:0000256" key="2">
    <source>
        <dbReference type="ARBA" id="ARBA00007399"/>
    </source>
</evidence>
<feature type="chain" id="PRO_5002173497" evidence="9">
    <location>
        <begin position="21"/>
        <end position="247"/>
    </location>
</feature>
<dbReference type="GO" id="GO:0030288">
    <property type="term" value="C:outer membrane-bounded periplasmic space"/>
    <property type="evidence" value="ECO:0007669"/>
    <property type="project" value="InterPro"/>
</dbReference>
<evidence type="ECO:0000256" key="9">
    <source>
        <dbReference type="SAM" id="SignalP"/>
    </source>
</evidence>
<dbReference type="SUPFAM" id="SSF49354">
    <property type="entry name" value="PapD-like"/>
    <property type="match status" value="1"/>
</dbReference>
<evidence type="ECO:0000259" key="11">
    <source>
        <dbReference type="Pfam" id="PF02753"/>
    </source>
</evidence>
<dbReference type="AlphaFoldDB" id="A0A0C4Y8S1"/>
<dbReference type="InterPro" id="IPR008962">
    <property type="entry name" value="PapD-like_sf"/>
</dbReference>
<dbReference type="FunFam" id="2.60.40.10:FF:000458">
    <property type="entry name" value="Molecular chaperone FimC"/>
    <property type="match status" value="1"/>
</dbReference>
<name>A0A0C4Y8S1_9BURK</name>
<keyword evidence="5" id="KW-0574">Periplasm</keyword>
<feature type="signal peptide" evidence="9">
    <location>
        <begin position="1"/>
        <end position="20"/>
    </location>
</feature>
<evidence type="ECO:0000256" key="1">
    <source>
        <dbReference type="ARBA" id="ARBA00004418"/>
    </source>
</evidence>
<dbReference type="InterPro" id="IPR018046">
    <property type="entry name" value="Pili_assmbl_chaperone_CS"/>
</dbReference>
<dbReference type="InterPro" id="IPR036316">
    <property type="entry name" value="Pili_assmbl_chap_C_dom_sf"/>
</dbReference>
<evidence type="ECO:0000259" key="10">
    <source>
        <dbReference type="Pfam" id="PF00345"/>
    </source>
</evidence>
<dbReference type="PRINTS" id="PR00969">
    <property type="entry name" value="CHAPERONPILI"/>
</dbReference>
<feature type="domain" description="Pili assembly chaperone C-terminal" evidence="11">
    <location>
        <begin position="173"/>
        <end position="234"/>
    </location>
</feature>
<evidence type="ECO:0000256" key="7">
    <source>
        <dbReference type="ARBA" id="ARBA00023319"/>
    </source>
</evidence>
<accession>A0A0C4Y8S1</accession>
<keyword evidence="7" id="KW-0393">Immunoglobulin domain</keyword>
<dbReference type="InterPro" id="IPR016147">
    <property type="entry name" value="Pili_assmbl_chaperone_N"/>
</dbReference>
<dbReference type="Pfam" id="PF02753">
    <property type="entry name" value="PapD_C"/>
    <property type="match status" value="1"/>
</dbReference>
<keyword evidence="4 9" id="KW-0732">Signal</keyword>
<protein>
    <submittedName>
        <fullName evidence="12">Chaperone</fullName>
    </submittedName>
</protein>
<dbReference type="Pfam" id="PF00345">
    <property type="entry name" value="PapD_N"/>
    <property type="match status" value="1"/>
</dbReference>
<evidence type="ECO:0000313" key="13">
    <source>
        <dbReference type="Proteomes" id="UP000031843"/>
    </source>
</evidence>
<evidence type="ECO:0000256" key="8">
    <source>
        <dbReference type="RuleBase" id="RU003918"/>
    </source>
</evidence>
<dbReference type="Proteomes" id="UP000031843">
    <property type="component" value="Chromosome main"/>
</dbReference>
<proteinExistence type="inferred from homology"/>
<comment type="subcellular location">
    <subcellularLocation>
        <location evidence="1 8">Periplasm</location>
    </subcellularLocation>
</comment>
<evidence type="ECO:0000313" key="12">
    <source>
        <dbReference type="EMBL" id="AJG19353.1"/>
    </source>
</evidence>
<dbReference type="InterPro" id="IPR001829">
    <property type="entry name" value="Pili_assmbl_chaperone_bac"/>
</dbReference>
<dbReference type="PROSITE" id="PS00635">
    <property type="entry name" value="PILI_CHAPERONE"/>
    <property type="match status" value="1"/>
</dbReference>
<evidence type="ECO:0000256" key="3">
    <source>
        <dbReference type="ARBA" id="ARBA00022558"/>
    </source>
</evidence>
<dbReference type="GO" id="GO:0071555">
    <property type="term" value="P:cell wall organization"/>
    <property type="evidence" value="ECO:0007669"/>
    <property type="project" value="InterPro"/>
</dbReference>
<dbReference type="EMBL" id="CP010536">
    <property type="protein sequence ID" value="AJG19353.1"/>
    <property type="molecule type" value="Genomic_DNA"/>
</dbReference>
<keyword evidence="6 8" id="KW-0143">Chaperone</keyword>
<dbReference type="InterPro" id="IPR013783">
    <property type="entry name" value="Ig-like_fold"/>
</dbReference>
<reference evidence="12 13" key="1">
    <citation type="journal article" date="2015" name="Genome Announc.">
        <title>Complete Genome Sequence of Cupriavidus basilensis 4G11, Isolated from the Oak Ridge Field Research Center Site.</title>
        <authorList>
            <person name="Ray J."/>
            <person name="Waters R.J."/>
            <person name="Skerker J.M."/>
            <person name="Kuehl J.V."/>
            <person name="Price M.N."/>
            <person name="Huang J."/>
            <person name="Chakraborty R."/>
            <person name="Arkin A.P."/>
            <person name="Deutschbauer A."/>
        </authorList>
    </citation>
    <scope>NUCLEOTIDE SEQUENCE [LARGE SCALE GENOMIC DNA]</scope>
    <source>
        <strain evidence="12">4G11</strain>
    </source>
</reference>
<dbReference type="KEGG" id="cbw:RR42_m1958"/>
<sequence length="247" mass="26837">MMALVSASIACASIATTAAAAVVVSGTRLVFPSQEREMTLKVTNDGRLPSLVQTWIDTGTENDSPDKIDVPFTLTPTMFRVEPGKGQTLRIIYTNEPLPTDKESLFWINVLDVPPKPAAEDERNRLQVAFRTRIKMMYRPQGLPGKAEEAPALLKWHIARDPEANQYVLKTVNPSPYVVSLGSVQLKMGGKTFDAGMGYVLPGASQKFPITGLESAPAADATVEFSSIDDWGGNKNAQVPVAIDPRH</sequence>
<dbReference type="STRING" id="68895.RR42_m1958"/>
<dbReference type="SUPFAM" id="SSF49584">
    <property type="entry name" value="Periplasmic chaperone C-domain"/>
    <property type="match status" value="1"/>
</dbReference>
<dbReference type="InterPro" id="IPR016148">
    <property type="entry name" value="Pili_assmbl_chaperone_C"/>
</dbReference>
<dbReference type="PANTHER" id="PTHR30251:SF2">
    <property type="entry name" value="FIMBRIAL CHAPERONE YADV-RELATED"/>
    <property type="match status" value="1"/>
</dbReference>
<dbReference type="InterPro" id="IPR050643">
    <property type="entry name" value="Periplasmic_pilus_chap"/>
</dbReference>
<dbReference type="Gene3D" id="2.60.40.10">
    <property type="entry name" value="Immunoglobulins"/>
    <property type="match status" value="2"/>
</dbReference>
<evidence type="ECO:0000256" key="5">
    <source>
        <dbReference type="ARBA" id="ARBA00022764"/>
    </source>
</evidence>
<keyword evidence="13" id="KW-1185">Reference proteome</keyword>
<keyword evidence="3" id="KW-1029">Fimbrium biogenesis</keyword>
<evidence type="ECO:0000256" key="6">
    <source>
        <dbReference type="ARBA" id="ARBA00023186"/>
    </source>
</evidence>
<organism evidence="12 13">
    <name type="scientific">Cupriavidus basilensis</name>
    <dbReference type="NCBI Taxonomy" id="68895"/>
    <lineage>
        <taxon>Bacteria</taxon>
        <taxon>Pseudomonadati</taxon>
        <taxon>Pseudomonadota</taxon>
        <taxon>Betaproteobacteria</taxon>
        <taxon>Burkholderiales</taxon>
        <taxon>Burkholderiaceae</taxon>
        <taxon>Cupriavidus</taxon>
    </lineage>
</organism>